<keyword evidence="2" id="KW-1185">Reference proteome</keyword>
<reference evidence="2" key="1">
    <citation type="submission" date="2018-05" db="EMBL/GenBank/DDBJ databases">
        <title>Pedobacter paludis sp. nov., isolated from wetland soil.</title>
        <authorList>
            <person name="Zhang Y."/>
        </authorList>
    </citation>
    <scope>NUCLEOTIDE SEQUENCE [LARGE SCALE GENOMIC DNA]</scope>
    <source>
        <strain evidence="2">R-8</strain>
    </source>
</reference>
<dbReference type="EMBL" id="QGNY01000003">
    <property type="protein sequence ID" value="PWS32169.1"/>
    <property type="molecule type" value="Genomic_DNA"/>
</dbReference>
<dbReference type="Proteomes" id="UP000245391">
    <property type="component" value="Unassembled WGS sequence"/>
</dbReference>
<dbReference type="AlphaFoldDB" id="A0A317F2V4"/>
<comment type="caution">
    <text evidence="1">The sequence shown here is derived from an EMBL/GenBank/DDBJ whole genome shotgun (WGS) entry which is preliminary data.</text>
</comment>
<accession>A0A317F2V4</accession>
<sequence length="238" mass="27071">MQMKFLKFATIQIILILIGFGLKAQDFIAKGVIIEKGSNIRIALAEITNKRTKLGVGSNDLGFFQIKASVGDTLLITKRSLIDQEVVVKGPQDIIVYLIRGTTMLDDVTIRGNTKKQDLDEIRREFQNKGVYNGGKSSILSSIFSPLNALYNLIGKDPKNARRFGRYADNEIKQSQIDVYFNQSIIKNNTELRGDTLEKYMLNCRPEFEKAQYWNSYDYIKYIKESSKNFTDTLGKGK</sequence>
<name>A0A317F2V4_9SPHI</name>
<evidence type="ECO:0000313" key="2">
    <source>
        <dbReference type="Proteomes" id="UP000245391"/>
    </source>
</evidence>
<evidence type="ECO:0008006" key="3">
    <source>
        <dbReference type="Google" id="ProtNLM"/>
    </source>
</evidence>
<organism evidence="1 2">
    <name type="scientific">Pedobacter paludis</name>
    <dbReference type="NCBI Taxonomy" id="2203212"/>
    <lineage>
        <taxon>Bacteria</taxon>
        <taxon>Pseudomonadati</taxon>
        <taxon>Bacteroidota</taxon>
        <taxon>Sphingobacteriia</taxon>
        <taxon>Sphingobacteriales</taxon>
        <taxon>Sphingobacteriaceae</taxon>
        <taxon>Pedobacter</taxon>
    </lineage>
</organism>
<dbReference type="OrthoDB" id="789400at2"/>
<protein>
    <recommendedName>
        <fullName evidence="3">Carboxypeptidase-like regulatory domain-containing protein</fullName>
    </recommendedName>
</protein>
<dbReference type="RefSeq" id="WP_109929618.1">
    <property type="nucleotide sequence ID" value="NZ_QGNY01000003.1"/>
</dbReference>
<proteinExistence type="predicted"/>
<evidence type="ECO:0000313" key="1">
    <source>
        <dbReference type="EMBL" id="PWS32169.1"/>
    </source>
</evidence>
<gene>
    <name evidence="1" type="ORF">DF947_10385</name>
</gene>